<proteinExistence type="predicted"/>
<organism evidence="1 2">
    <name type="scientific">Necator americanus</name>
    <name type="common">Human hookworm</name>
    <dbReference type="NCBI Taxonomy" id="51031"/>
    <lineage>
        <taxon>Eukaryota</taxon>
        <taxon>Metazoa</taxon>
        <taxon>Ecdysozoa</taxon>
        <taxon>Nematoda</taxon>
        <taxon>Chromadorea</taxon>
        <taxon>Rhabditida</taxon>
        <taxon>Rhabditina</taxon>
        <taxon>Rhabditomorpha</taxon>
        <taxon>Strongyloidea</taxon>
        <taxon>Ancylostomatidae</taxon>
        <taxon>Bunostominae</taxon>
        <taxon>Necator</taxon>
    </lineage>
</organism>
<name>A0ABR1E087_NECAM</name>
<keyword evidence="2" id="KW-1185">Reference proteome</keyword>
<dbReference type="Proteomes" id="UP001303046">
    <property type="component" value="Unassembled WGS sequence"/>
</dbReference>
<sequence length="158" mass="18446">MKRVKIDTQLNLDKTLFMKNGWVSDSPFTLKGKKHPDTPAMYVYLCREINMLNDLNSELGTRKRAAWGAFKSIEDVVKRTKNIRLRAHLFNTTVLNVLTYASETWAFRKQDENTISVVERRIKRVMLGITRFTQLKKGIRSSYVTDQKRCRICQGKQS</sequence>
<gene>
    <name evidence="1" type="primary">Necator_chrV.g19270</name>
    <name evidence="1" type="ORF">RB195_014478</name>
</gene>
<protein>
    <submittedName>
        <fullName evidence="1">Uncharacterized protein</fullName>
    </submittedName>
</protein>
<evidence type="ECO:0000313" key="2">
    <source>
        <dbReference type="Proteomes" id="UP001303046"/>
    </source>
</evidence>
<evidence type="ECO:0000313" key="1">
    <source>
        <dbReference type="EMBL" id="KAK6756117.1"/>
    </source>
</evidence>
<accession>A0ABR1E087</accession>
<comment type="caution">
    <text evidence="1">The sequence shown here is derived from an EMBL/GenBank/DDBJ whole genome shotgun (WGS) entry which is preliminary data.</text>
</comment>
<dbReference type="EMBL" id="JAVFWL010000005">
    <property type="protein sequence ID" value="KAK6756117.1"/>
    <property type="molecule type" value="Genomic_DNA"/>
</dbReference>
<reference evidence="1 2" key="1">
    <citation type="submission" date="2023-08" db="EMBL/GenBank/DDBJ databases">
        <title>A Necator americanus chromosomal reference genome.</title>
        <authorList>
            <person name="Ilik V."/>
            <person name="Petrzelkova K.J."/>
            <person name="Pardy F."/>
            <person name="Fuh T."/>
            <person name="Niatou-Singa F.S."/>
            <person name="Gouil Q."/>
            <person name="Baker L."/>
            <person name="Ritchie M.E."/>
            <person name="Jex A.R."/>
            <person name="Gazzola D."/>
            <person name="Li H."/>
            <person name="Toshio Fujiwara R."/>
            <person name="Zhan B."/>
            <person name="Aroian R.V."/>
            <person name="Pafco B."/>
            <person name="Schwarz E.M."/>
        </authorList>
    </citation>
    <scope>NUCLEOTIDE SEQUENCE [LARGE SCALE GENOMIC DNA]</scope>
    <source>
        <strain evidence="1 2">Aroian</strain>
        <tissue evidence="1">Whole animal</tissue>
    </source>
</reference>